<dbReference type="SUPFAM" id="SSF159042">
    <property type="entry name" value="Plus3-like"/>
    <property type="match status" value="1"/>
</dbReference>
<evidence type="ECO:0000313" key="7">
    <source>
        <dbReference type="EMBL" id="TKA30816.1"/>
    </source>
</evidence>
<dbReference type="PANTHER" id="PTHR13115">
    <property type="entry name" value="RNA POLYMERASE-ASSOCIATED PROTEIN RTF1 HOMOLOG"/>
    <property type="match status" value="1"/>
</dbReference>
<feature type="region of interest" description="Disordered" evidence="5">
    <location>
        <begin position="1"/>
        <end position="115"/>
    </location>
</feature>
<evidence type="ECO:0000259" key="6">
    <source>
        <dbReference type="PROSITE" id="PS51360"/>
    </source>
</evidence>
<keyword evidence="8" id="KW-1185">Reference proteome</keyword>
<dbReference type="Pfam" id="PF03126">
    <property type="entry name" value="Plus-3"/>
    <property type="match status" value="1"/>
</dbReference>
<dbReference type="GO" id="GO:0016593">
    <property type="term" value="C:Cdc73/Paf1 complex"/>
    <property type="evidence" value="ECO:0007669"/>
    <property type="project" value="TreeGrafter"/>
</dbReference>
<comment type="caution">
    <text evidence="7">The sequence shown here is derived from an EMBL/GenBank/DDBJ whole genome shotgun (WGS) entry which is preliminary data.</text>
</comment>
<dbReference type="Proteomes" id="UP000308549">
    <property type="component" value="Unassembled WGS sequence"/>
</dbReference>
<feature type="region of interest" description="Disordered" evidence="5">
    <location>
        <begin position="557"/>
        <end position="591"/>
    </location>
</feature>
<evidence type="ECO:0000313" key="8">
    <source>
        <dbReference type="Proteomes" id="UP000308549"/>
    </source>
</evidence>
<organism evidence="7 8">
    <name type="scientific">Salinomyces thailandicus</name>
    <dbReference type="NCBI Taxonomy" id="706561"/>
    <lineage>
        <taxon>Eukaryota</taxon>
        <taxon>Fungi</taxon>
        <taxon>Dikarya</taxon>
        <taxon>Ascomycota</taxon>
        <taxon>Pezizomycotina</taxon>
        <taxon>Dothideomycetes</taxon>
        <taxon>Dothideomycetidae</taxon>
        <taxon>Mycosphaerellales</taxon>
        <taxon>Teratosphaeriaceae</taxon>
        <taxon>Salinomyces</taxon>
    </lineage>
</organism>
<sequence length="612" mass="67778">MSDNELDAELLGMVGGESDDEGSELGETQQIEDRSPSQEPKASVEKTEEAPKRTKGVAQKVRKRNKKKTRREESEDDEILDLGSGSASPAAMSDAGLEAPGSPEDDAPLFPLDGKYLSVQDREDILGMPEIQREEILADRAQQVLKRQQDLQLKKAFAEAKSNAASKKKRSAKDADLSDESGKRATRPKADKTRSALDDYKKAREMKGTDRGRVVGARYDRHTPNSRSPVGSGRDADGESEVEWAEPSDLHRRSTRDEPPADMKDFQRCRVGRSNFAKVCFYPGFEEAITGCYTRVSIGPDQATGQNQYRMAQIKKFVEGKPYHMEGSNGKRFTSDIYALVSHGKAERPWPFLACSDSKFTDQELDHYIDTLNKDSMRIPTKAYLSQKVDDINKLLAIDWTDEKLSQKFAKQKAMQIRCDPANVAKIKREKIEKKMADAQETGDAEEVVRCEAELVALTNSSANANGTNGVKAPPFKKPAPGRQDQLAKVNSDNRARNAQEVRKALLEEKRKLNLARAQARAEAKAKEEADAAKKAEEAAKAKMLSLPKDEMADLFGDGSDMSRAATPDVGKPQIKRRKKSPPVNGAKVTGRNKMMDDDIVANLDMGIDIEI</sequence>
<dbReference type="FunFam" id="3.90.70.200:FF:000005">
    <property type="entry name" value="Related to Pol II transcription elongation factor"/>
    <property type="match status" value="1"/>
</dbReference>
<protein>
    <recommendedName>
        <fullName evidence="6">Plus3 domain-containing protein</fullName>
    </recommendedName>
</protein>
<feature type="compositionally biased region" description="Basic residues" evidence="5">
    <location>
        <begin position="60"/>
        <end position="69"/>
    </location>
</feature>
<keyword evidence="3" id="KW-0804">Transcription</keyword>
<comment type="subcellular location">
    <subcellularLocation>
        <location evidence="1">Nucleus</location>
    </subcellularLocation>
</comment>
<dbReference type="InterPro" id="IPR004343">
    <property type="entry name" value="Plus-3_dom"/>
</dbReference>
<dbReference type="PANTHER" id="PTHR13115:SF8">
    <property type="entry name" value="RNA POLYMERASE-ASSOCIATED PROTEIN RTF1 HOMOLOG"/>
    <property type="match status" value="1"/>
</dbReference>
<dbReference type="SMART" id="SM00719">
    <property type="entry name" value="Plus3"/>
    <property type="match status" value="1"/>
</dbReference>
<dbReference type="Gene3D" id="3.90.70.200">
    <property type="entry name" value="Plus-3 domain"/>
    <property type="match status" value="1"/>
</dbReference>
<evidence type="ECO:0000256" key="3">
    <source>
        <dbReference type="ARBA" id="ARBA00023163"/>
    </source>
</evidence>
<dbReference type="EMBL" id="NAJL01000010">
    <property type="protein sequence ID" value="TKA30816.1"/>
    <property type="molecule type" value="Genomic_DNA"/>
</dbReference>
<feature type="region of interest" description="Disordered" evidence="5">
    <location>
        <begin position="466"/>
        <end position="497"/>
    </location>
</feature>
<evidence type="ECO:0000256" key="4">
    <source>
        <dbReference type="ARBA" id="ARBA00023242"/>
    </source>
</evidence>
<dbReference type="InterPro" id="IPR036128">
    <property type="entry name" value="Plus3-like_sf"/>
</dbReference>
<dbReference type="AlphaFoldDB" id="A0A4U0U8N9"/>
<reference evidence="7 8" key="1">
    <citation type="submission" date="2017-03" db="EMBL/GenBank/DDBJ databases">
        <title>Genomes of endolithic fungi from Antarctica.</title>
        <authorList>
            <person name="Coleine C."/>
            <person name="Masonjones S."/>
            <person name="Stajich J.E."/>
        </authorList>
    </citation>
    <scope>NUCLEOTIDE SEQUENCE [LARGE SCALE GENOMIC DNA]</scope>
    <source>
        <strain evidence="7 8">CCFEE 6315</strain>
    </source>
</reference>
<evidence type="ECO:0000256" key="5">
    <source>
        <dbReference type="SAM" id="MobiDB-lite"/>
    </source>
</evidence>
<dbReference type="GO" id="GO:1990269">
    <property type="term" value="F:RNA polymerase II C-terminal domain phosphoserine binding"/>
    <property type="evidence" value="ECO:0007669"/>
    <property type="project" value="TreeGrafter"/>
</dbReference>
<name>A0A4U0U8N9_9PEZI</name>
<keyword evidence="4" id="KW-0539">Nucleus</keyword>
<evidence type="ECO:0000256" key="1">
    <source>
        <dbReference type="ARBA" id="ARBA00004123"/>
    </source>
</evidence>
<feature type="compositionally biased region" description="Basic and acidic residues" evidence="5">
    <location>
        <begin position="31"/>
        <end position="52"/>
    </location>
</feature>
<feature type="compositionally biased region" description="Basic and acidic residues" evidence="5">
    <location>
        <begin position="172"/>
        <end position="223"/>
    </location>
</feature>
<dbReference type="OrthoDB" id="166375at2759"/>
<feature type="region of interest" description="Disordered" evidence="5">
    <location>
        <begin position="157"/>
        <end position="263"/>
    </location>
</feature>
<proteinExistence type="predicted"/>
<accession>A0A4U0U8N9</accession>
<gene>
    <name evidence="7" type="ORF">B0A50_02536</name>
</gene>
<dbReference type="PROSITE" id="PS51360">
    <property type="entry name" value="PLUS3"/>
    <property type="match status" value="1"/>
</dbReference>
<feature type="domain" description="Plus3" evidence="6">
    <location>
        <begin position="260"/>
        <end position="397"/>
    </location>
</feature>
<dbReference type="GO" id="GO:0003677">
    <property type="term" value="F:DNA binding"/>
    <property type="evidence" value="ECO:0007669"/>
    <property type="project" value="InterPro"/>
</dbReference>
<evidence type="ECO:0000256" key="2">
    <source>
        <dbReference type="ARBA" id="ARBA00023015"/>
    </source>
</evidence>
<feature type="compositionally biased region" description="Basic and acidic residues" evidence="5">
    <location>
        <begin position="248"/>
        <end position="263"/>
    </location>
</feature>
<keyword evidence="2" id="KW-0805">Transcription regulation</keyword>